<proteinExistence type="predicted"/>
<evidence type="ECO:0000313" key="3">
    <source>
        <dbReference type="EMBL" id="PIT87995.1"/>
    </source>
</evidence>
<keyword evidence="1" id="KW-1133">Transmembrane helix</keyword>
<dbReference type="Pfam" id="PF14360">
    <property type="entry name" value="PAP2_C"/>
    <property type="match status" value="1"/>
</dbReference>
<name>A0A2M6W5L0_9BACT</name>
<reference evidence="4" key="1">
    <citation type="submission" date="2017-09" db="EMBL/GenBank/DDBJ databases">
        <title>Depth-based differentiation of microbial function through sediment-hosted aquifers and enrichment of novel symbionts in the deep terrestrial subsurface.</title>
        <authorList>
            <person name="Probst A.J."/>
            <person name="Ladd B."/>
            <person name="Jarett J.K."/>
            <person name="Geller-Mcgrath D.E."/>
            <person name="Sieber C.M.K."/>
            <person name="Emerson J.B."/>
            <person name="Anantharaman K."/>
            <person name="Thomas B.C."/>
            <person name="Malmstrom R."/>
            <person name="Stieglmeier M."/>
            <person name="Klingl A."/>
            <person name="Woyke T."/>
            <person name="Ryan C.M."/>
            <person name="Banfield J.F."/>
        </authorList>
    </citation>
    <scope>NUCLEOTIDE SEQUENCE [LARGE SCALE GENOMIC DNA]</scope>
</reference>
<feature type="transmembrane region" description="Helical" evidence="1">
    <location>
        <begin position="140"/>
        <end position="161"/>
    </location>
</feature>
<feature type="domain" description="Sphingomyelin synthase-like" evidence="2">
    <location>
        <begin position="142"/>
        <end position="205"/>
    </location>
</feature>
<feature type="transmembrane region" description="Helical" evidence="1">
    <location>
        <begin position="66"/>
        <end position="92"/>
    </location>
</feature>
<comment type="caution">
    <text evidence="3">The sequence shown here is derived from an EMBL/GenBank/DDBJ whole genome shotgun (WGS) entry which is preliminary data.</text>
</comment>
<gene>
    <name evidence="3" type="ORF">COU29_04270</name>
</gene>
<evidence type="ECO:0000313" key="4">
    <source>
        <dbReference type="Proteomes" id="UP000231426"/>
    </source>
</evidence>
<dbReference type="InterPro" id="IPR025749">
    <property type="entry name" value="Sphingomyelin_synth-like_dom"/>
</dbReference>
<organism evidence="3 4">
    <name type="scientific">Candidatus Magasanikbacteria bacterium CG10_big_fil_rev_8_21_14_0_10_36_32</name>
    <dbReference type="NCBI Taxonomy" id="1974646"/>
    <lineage>
        <taxon>Bacteria</taxon>
        <taxon>Candidatus Magasanikiibacteriota</taxon>
    </lineage>
</organism>
<keyword evidence="1" id="KW-0812">Transmembrane</keyword>
<dbReference type="AlphaFoldDB" id="A0A2M6W5L0"/>
<sequence>MTFTDITPIPEKQSSLLRKWPHKELALSIISAVLLFIVSLVINHFAGSYATARAGNHVRDIILDNIPTINVSGIFIYGFAIFFIFVVVLMFWKPRLTPFILKSLSLFIIIRSFFICLTHIGPQPQMTFIPSGSIANLFTFTGDLFFSAHTGLPFLMALIFLKNKYLRSVFLIFSLLFGTVVLLGHYHYSIDVFSAFFITYGIYHIAKWLFKKDYNYTKI</sequence>
<feature type="transmembrane region" description="Helical" evidence="1">
    <location>
        <begin position="25"/>
        <end position="46"/>
    </location>
</feature>
<protein>
    <recommendedName>
        <fullName evidence="2">Sphingomyelin synthase-like domain-containing protein</fullName>
    </recommendedName>
</protein>
<feature type="transmembrane region" description="Helical" evidence="1">
    <location>
        <begin position="192"/>
        <end position="210"/>
    </location>
</feature>
<feature type="transmembrane region" description="Helical" evidence="1">
    <location>
        <begin position="99"/>
        <end position="120"/>
    </location>
</feature>
<dbReference type="EMBL" id="PFBV01000006">
    <property type="protein sequence ID" value="PIT87995.1"/>
    <property type="molecule type" value="Genomic_DNA"/>
</dbReference>
<accession>A0A2M6W5L0</accession>
<evidence type="ECO:0000256" key="1">
    <source>
        <dbReference type="SAM" id="Phobius"/>
    </source>
</evidence>
<feature type="transmembrane region" description="Helical" evidence="1">
    <location>
        <begin position="168"/>
        <end position="186"/>
    </location>
</feature>
<evidence type="ECO:0000259" key="2">
    <source>
        <dbReference type="Pfam" id="PF14360"/>
    </source>
</evidence>
<keyword evidence="1" id="KW-0472">Membrane</keyword>
<dbReference type="Proteomes" id="UP000231426">
    <property type="component" value="Unassembled WGS sequence"/>
</dbReference>